<feature type="DNA-binding region" description="H-T-H motif" evidence="2">
    <location>
        <begin position="38"/>
        <end position="57"/>
    </location>
</feature>
<organism evidence="5 6">
    <name type="scientific">Vibrio paucivorans</name>
    <dbReference type="NCBI Taxonomy" id="2829489"/>
    <lineage>
        <taxon>Bacteria</taxon>
        <taxon>Pseudomonadati</taxon>
        <taxon>Pseudomonadota</taxon>
        <taxon>Gammaproteobacteria</taxon>
        <taxon>Vibrionales</taxon>
        <taxon>Vibrionaceae</taxon>
        <taxon>Vibrio</taxon>
    </lineage>
</organism>
<dbReference type="Proteomes" id="UP001155586">
    <property type="component" value="Unassembled WGS sequence"/>
</dbReference>
<proteinExistence type="predicted"/>
<comment type="caution">
    <text evidence="5">The sequence shown here is derived from an EMBL/GenBank/DDBJ whole genome shotgun (WGS) entry which is preliminary data.</text>
</comment>
<dbReference type="Gene3D" id="1.10.357.10">
    <property type="entry name" value="Tetracycline Repressor, domain 2"/>
    <property type="match status" value="1"/>
</dbReference>
<dbReference type="PRINTS" id="PR00455">
    <property type="entry name" value="HTHTETR"/>
</dbReference>
<name>A0A9X3HTF1_9VIBR</name>
<dbReference type="GO" id="GO:0003677">
    <property type="term" value="F:DNA binding"/>
    <property type="evidence" value="ECO:0007669"/>
    <property type="project" value="UniProtKB-UniRule"/>
</dbReference>
<evidence type="ECO:0000313" key="5">
    <source>
        <dbReference type="EMBL" id="MCW8335593.1"/>
    </source>
</evidence>
<gene>
    <name evidence="5" type="ORF">MD483_17420</name>
</gene>
<evidence type="ECO:0000256" key="3">
    <source>
        <dbReference type="SAM" id="Phobius"/>
    </source>
</evidence>
<evidence type="ECO:0000256" key="1">
    <source>
        <dbReference type="ARBA" id="ARBA00023125"/>
    </source>
</evidence>
<dbReference type="PROSITE" id="PS50977">
    <property type="entry name" value="HTH_TETR_2"/>
    <property type="match status" value="1"/>
</dbReference>
<dbReference type="PANTHER" id="PTHR43479">
    <property type="entry name" value="ACREF/ENVCD OPERON REPRESSOR-RELATED"/>
    <property type="match status" value="1"/>
</dbReference>
<dbReference type="InterPro" id="IPR009057">
    <property type="entry name" value="Homeodomain-like_sf"/>
</dbReference>
<keyword evidence="3" id="KW-0812">Transmembrane</keyword>
<reference evidence="5" key="1">
    <citation type="submission" date="2022-02" db="EMBL/GenBank/DDBJ databases">
        <title>Vibrio sp. nov., a new bacterium isolated from Bohai sea, China.</title>
        <authorList>
            <person name="Yuan Y."/>
        </authorList>
    </citation>
    <scope>NUCLEOTIDE SEQUENCE</scope>
    <source>
        <strain evidence="5">DBSS07</strain>
    </source>
</reference>
<feature type="domain" description="HTH tetR-type" evidence="4">
    <location>
        <begin position="15"/>
        <end position="75"/>
    </location>
</feature>
<evidence type="ECO:0000313" key="6">
    <source>
        <dbReference type="Proteomes" id="UP001155586"/>
    </source>
</evidence>
<dbReference type="PANTHER" id="PTHR43479:SF11">
    <property type="entry name" value="ACREF_ENVCD OPERON REPRESSOR-RELATED"/>
    <property type="match status" value="1"/>
</dbReference>
<dbReference type="Pfam" id="PF00440">
    <property type="entry name" value="TetR_N"/>
    <property type="match status" value="1"/>
</dbReference>
<evidence type="ECO:0000259" key="4">
    <source>
        <dbReference type="PROSITE" id="PS50977"/>
    </source>
</evidence>
<dbReference type="AlphaFoldDB" id="A0A9X3HTF1"/>
<evidence type="ECO:0000256" key="2">
    <source>
        <dbReference type="PROSITE-ProRule" id="PRU00335"/>
    </source>
</evidence>
<dbReference type="InterPro" id="IPR050624">
    <property type="entry name" value="HTH-type_Tx_Regulator"/>
</dbReference>
<dbReference type="EMBL" id="JAKRRX010000125">
    <property type="protein sequence ID" value="MCW8335593.1"/>
    <property type="molecule type" value="Genomic_DNA"/>
</dbReference>
<dbReference type="RefSeq" id="WP_252028310.1">
    <property type="nucleotide sequence ID" value="NZ_JAKRRX010000125.1"/>
</dbReference>
<dbReference type="InterPro" id="IPR001647">
    <property type="entry name" value="HTH_TetR"/>
</dbReference>
<sequence>MADEARKAGRPQNKTDAREKLIYHARELFTVMAYDKVSTRLVANKAGVNSAMIRYYFGNKEGLFETMLRETLAPMQKQMQTLMADSSRKNFLDLMRTYYREMIKVPQFPRLISQVMFMPPSDTQRKLMEKVFFDISKPMQDVMFDKLVDSGILQPDMDPKLCRVSYISLMVFPFIAPPALLAIHGIELNEQFLSELLEHNIKLMTHGFMLPQES</sequence>
<dbReference type="SUPFAM" id="SSF46689">
    <property type="entry name" value="Homeodomain-like"/>
    <property type="match status" value="1"/>
</dbReference>
<accession>A0A9X3HTF1</accession>
<keyword evidence="3" id="KW-0472">Membrane</keyword>
<keyword evidence="6" id="KW-1185">Reference proteome</keyword>
<protein>
    <submittedName>
        <fullName evidence="5">TetR/AcrR family transcriptional regulator</fullName>
    </submittedName>
</protein>
<keyword evidence="1 2" id="KW-0238">DNA-binding</keyword>
<feature type="transmembrane region" description="Helical" evidence="3">
    <location>
        <begin position="164"/>
        <end position="186"/>
    </location>
</feature>
<keyword evidence="3" id="KW-1133">Transmembrane helix</keyword>